<proteinExistence type="inferred from homology"/>
<dbReference type="EMBL" id="GBHO01037792">
    <property type="protein sequence ID" value="JAG05812.1"/>
    <property type="molecule type" value="Transcribed_RNA"/>
</dbReference>
<dbReference type="InterPro" id="IPR027640">
    <property type="entry name" value="Kinesin-like_fam"/>
</dbReference>
<dbReference type="GO" id="GO:0008017">
    <property type="term" value="F:microtubule binding"/>
    <property type="evidence" value="ECO:0007669"/>
    <property type="project" value="InterPro"/>
</dbReference>
<protein>
    <submittedName>
        <fullName evidence="7">Kinesin-3</fullName>
    </submittedName>
</protein>
<dbReference type="InterPro" id="IPR027417">
    <property type="entry name" value="P-loop_NTPase"/>
</dbReference>
<dbReference type="SUPFAM" id="SSF52540">
    <property type="entry name" value="P-loop containing nucleoside triphosphate hydrolases"/>
    <property type="match status" value="1"/>
</dbReference>
<reference evidence="7" key="2">
    <citation type="submission" date="2014-07" db="EMBL/GenBank/DDBJ databases">
        <authorList>
            <person name="Hull J."/>
        </authorList>
    </citation>
    <scope>NUCLEOTIDE SEQUENCE</scope>
</reference>
<dbReference type="GO" id="GO:0007018">
    <property type="term" value="P:microtubule-based movement"/>
    <property type="evidence" value="ECO:0007669"/>
    <property type="project" value="InterPro"/>
</dbReference>
<reference evidence="7" key="1">
    <citation type="journal article" date="2014" name="PLoS ONE">
        <title>Transcriptome-Based Identification of ABC Transporters in the Western Tarnished Plant Bug Lygus hesperus.</title>
        <authorList>
            <person name="Hull J.J."/>
            <person name="Chaney K."/>
            <person name="Geib S.M."/>
            <person name="Fabrick J.A."/>
            <person name="Brent C.S."/>
            <person name="Walsh D."/>
            <person name="Lavine L.C."/>
        </authorList>
    </citation>
    <scope>NUCLEOTIDE SEQUENCE</scope>
</reference>
<dbReference type="InterPro" id="IPR036961">
    <property type="entry name" value="Kinesin_motor_dom_sf"/>
</dbReference>
<dbReference type="InterPro" id="IPR001752">
    <property type="entry name" value="Kinesin_motor_dom"/>
</dbReference>
<keyword evidence="4" id="KW-0206">Cytoskeleton</keyword>
<dbReference type="AlphaFoldDB" id="A0A0A9WBH5"/>
<keyword evidence="3 5" id="KW-0067">ATP-binding</keyword>
<accession>A0A0A9WBH5</accession>
<dbReference type="GO" id="GO:0003777">
    <property type="term" value="F:microtubule motor activity"/>
    <property type="evidence" value="ECO:0007669"/>
    <property type="project" value="InterPro"/>
</dbReference>
<dbReference type="SMART" id="SM00129">
    <property type="entry name" value="KISc"/>
    <property type="match status" value="1"/>
</dbReference>
<name>A0A0A9WBH5_LYGHE</name>
<keyword evidence="4" id="KW-0963">Cytoplasm</keyword>
<evidence type="ECO:0000256" key="2">
    <source>
        <dbReference type="ARBA" id="ARBA00022741"/>
    </source>
</evidence>
<evidence type="ECO:0000256" key="5">
    <source>
        <dbReference type="PROSITE-ProRule" id="PRU00283"/>
    </source>
</evidence>
<evidence type="ECO:0000313" key="7">
    <source>
        <dbReference type="EMBL" id="JAG05812.1"/>
    </source>
</evidence>
<dbReference type="PANTHER" id="PTHR47972">
    <property type="entry name" value="KINESIN-LIKE PROTEIN KLP-3"/>
    <property type="match status" value="1"/>
</dbReference>
<evidence type="ECO:0000259" key="6">
    <source>
        <dbReference type="PROSITE" id="PS50067"/>
    </source>
</evidence>
<sequence>MHDIIQDMKGNIRVFVRIRPYVPNDNEQHTYETFLISPDDHTITVYTDTKTMHYNFDRIFSHLSTQNDIFEEVEQFIQSALDGYHICLFSYGQTGSGKTYTMTGSDVHGRDAGIVPRSISKILQTSQEMKAQGWDFSISVSFIECYNNKLFDLLSDDTNGITMSQIQHQPTKMLVPGLTVVTVNNEREIFSLMEIAVTKRSTAQTMMNDHSSRSHFVFTMYIQSHNSQKSVTYDGCVHLCDLAGSERTERSQVVGERQKETNFINTSLTSLGRVFSLLAKKSTHIPYRDSILTWYLQHAFTKNGKTAMIVNLSPTIASSQESLSSLRFAMEASQVHLG</sequence>
<dbReference type="GO" id="GO:0005524">
    <property type="term" value="F:ATP binding"/>
    <property type="evidence" value="ECO:0007669"/>
    <property type="project" value="UniProtKB-UniRule"/>
</dbReference>
<evidence type="ECO:0000256" key="4">
    <source>
        <dbReference type="ARBA" id="ARBA00023212"/>
    </source>
</evidence>
<feature type="binding site" evidence="5">
    <location>
        <begin position="92"/>
        <end position="99"/>
    </location>
    <ligand>
        <name>ATP</name>
        <dbReference type="ChEBI" id="CHEBI:30616"/>
    </ligand>
</feature>
<comment type="subcellular location">
    <subcellularLocation>
        <location evidence="1">Cytoplasm</location>
        <location evidence="1">Cytoskeleton</location>
    </subcellularLocation>
</comment>
<gene>
    <name evidence="7" type="primary">ATK3</name>
    <name evidence="7" type="ORF">CM83_41297</name>
</gene>
<dbReference type="Pfam" id="PF00225">
    <property type="entry name" value="Kinesin"/>
    <property type="match status" value="1"/>
</dbReference>
<dbReference type="PRINTS" id="PR00380">
    <property type="entry name" value="KINESINHEAVY"/>
</dbReference>
<evidence type="ECO:0000256" key="1">
    <source>
        <dbReference type="ARBA" id="ARBA00004245"/>
    </source>
</evidence>
<feature type="domain" description="Kinesin motor" evidence="6">
    <location>
        <begin position="11"/>
        <end position="335"/>
    </location>
</feature>
<keyword evidence="5" id="KW-0505">Motor protein</keyword>
<evidence type="ECO:0000256" key="3">
    <source>
        <dbReference type="ARBA" id="ARBA00022840"/>
    </source>
</evidence>
<organism evidence="7">
    <name type="scientific">Lygus hesperus</name>
    <name type="common">Western plant bug</name>
    <dbReference type="NCBI Taxonomy" id="30085"/>
    <lineage>
        <taxon>Eukaryota</taxon>
        <taxon>Metazoa</taxon>
        <taxon>Ecdysozoa</taxon>
        <taxon>Arthropoda</taxon>
        <taxon>Hexapoda</taxon>
        <taxon>Insecta</taxon>
        <taxon>Pterygota</taxon>
        <taxon>Neoptera</taxon>
        <taxon>Paraneoptera</taxon>
        <taxon>Hemiptera</taxon>
        <taxon>Heteroptera</taxon>
        <taxon>Panheteroptera</taxon>
        <taxon>Cimicomorpha</taxon>
        <taxon>Miridae</taxon>
        <taxon>Mirini</taxon>
        <taxon>Lygus</taxon>
    </lineage>
</organism>
<comment type="similarity">
    <text evidence="5">Belongs to the TRAFAC class myosin-kinesin ATPase superfamily. Kinesin family.</text>
</comment>
<dbReference type="PROSITE" id="PS50067">
    <property type="entry name" value="KINESIN_MOTOR_2"/>
    <property type="match status" value="1"/>
</dbReference>
<keyword evidence="2 5" id="KW-0547">Nucleotide-binding</keyword>
<dbReference type="GO" id="GO:0015630">
    <property type="term" value="C:microtubule cytoskeleton"/>
    <property type="evidence" value="ECO:0007669"/>
    <property type="project" value="UniProtKB-ARBA"/>
</dbReference>
<dbReference type="Gene3D" id="3.40.850.10">
    <property type="entry name" value="Kinesin motor domain"/>
    <property type="match status" value="1"/>
</dbReference>